<keyword evidence="1" id="KW-0812">Transmembrane</keyword>
<gene>
    <name evidence="2" type="ORF">CBM2636_MP10417</name>
</gene>
<name>A0A9Q7UXY1_9BURK</name>
<evidence type="ECO:0000313" key="2">
    <source>
        <dbReference type="EMBL" id="SPD66781.1"/>
    </source>
</evidence>
<reference evidence="2 3" key="1">
    <citation type="submission" date="2018-01" db="EMBL/GenBank/DDBJ databases">
        <authorList>
            <person name="Clerissi C."/>
        </authorList>
    </citation>
    <scope>NUCLEOTIDE SEQUENCE [LARGE SCALE GENOMIC DNA]</scope>
    <source>
        <strain evidence="2">Cupriavidus taiwanensis SWF 66322</strain>
        <plasmid evidence="3">cbm2636_mp</plasmid>
    </source>
</reference>
<sequence>MNRRRTAGNPRLVLAAMPPASMPCASILGDGYMFLQKRRGRCSQNMQAIRWHFILICTTALSCAIGPLPRVAPRSERQRRHARPSMR</sequence>
<feature type="transmembrane region" description="Helical" evidence="1">
    <location>
        <begin position="49"/>
        <end position="69"/>
    </location>
</feature>
<evidence type="ECO:0000313" key="3">
    <source>
        <dbReference type="Proteomes" id="UP000254259"/>
    </source>
</evidence>
<dbReference type="Proteomes" id="UP000254259">
    <property type="component" value="Plasmid CBM2636_mp"/>
</dbReference>
<dbReference type="AlphaFoldDB" id="A0A9Q7UXY1"/>
<dbReference type="EMBL" id="LT984814">
    <property type="protein sequence ID" value="SPD66781.1"/>
    <property type="molecule type" value="Genomic_DNA"/>
</dbReference>
<organism evidence="2 3">
    <name type="scientific">Cupriavidus taiwanensis</name>
    <dbReference type="NCBI Taxonomy" id="164546"/>
    <lineage>
        <taxon>Bacteria</taxon>
        <taxon>Pseudomonadati</taxon>
        <taxon>Pseudomonadota</taxon>
        <taxon>Betaproteobacteria</taxon>
        <taxon>Burkholderiales</taxon>
        <taxon>Burkholderiaceae</taxon>
        <taxon>Cupriavidus</taxon>
    </lineage>
</organism>
<proteinExistence type="predicted"/>
<keyword evidence="2" id="KW-0614">Plasmid</keyword>
<keyword evidence="1" id="KW-1133">Transmembrane helix</keyword>
<protein>
    <submittedName>
        <fullName evidence="2">Uncharacterized protein</fullName>
    </submittedName>
</protein>
<geneLocation type="plasmid" evidence="3">
    <name>cbm2636_mp</name>
</geneLocation>
<accession>A0A9Q7UXY1</accession>
<feature type="transmembrane region" description="Helical" evidence="1">
    <location>
        <begin position="12"/>
        <end position="29"/>
    </location>
</feature>
<evidence type="ECO:0000256" key="1">
    <source>
        <dbReference type="SAM" id="Phobius"/>
    </source>
</evidence>
<keyword evidence="1" id="KW-0472">Membrane</keyword>